<dbReference type="Pfam" id="PF13649">
    <property type="entry name" value="Methyltransf_25"/>
    <property type="match status" value="1"/>
</dbReference>
<proteinExistence type="predicted"/>
<sequence>MLVEVLKFRPSDRVLDLGCGWGRHLAELQRRGHTELVGVDVQGGFLEPLEGVELLERDAAELGFATDFDAVYCAFNALFSDADTAPQVLRAVSEALKPEGRFLLDTTNRERLARADSPARSWRGGGELPWLLEEARFDLLTGAQSIFQRRIFGDGHSEERTLTRYHYTLPELIRLFNAAGLTVTEVFGDWQLGSYTAVSPRTMLITRKEAL</sequence>
<dbReference type="SUPFAM" id="SSF53335">
    <property type="entry name" value="S-adenosyl-L-methionine-dependent methyltransferases"/>
    <property type="match status" value="1"/>
</dbReference>
<accession>A0A6J4V077</accession>
<dbReference type="Gene3D" id="3.40.50.150">
    <property type="entry name" value="Vaccinia Virus protein VP39"/>
    <property type="match status" value="1"/>
</dbReference>
<dbReference type="AlphaFoldDB" id="A0A6J4V077"/>
<dbReference type="CDD" id="cd02440">
    <property type="entry name" value="AdoMet_MTases"/>
    <property type="match status" value="1"/>
</dbReference>
<dbReference type="EMBL" id="CADCWP010000057">
    <property type="protein sequence ID" value="CAA9563290.1"/>
    <property type="molecule type" value="Genomic_DNA"/>
</dbReference>
<protein>
    <recommendedName>
        <fullName evidence="1">Methyltransferase domain-containing protein</fullName>
    </recommendedName>
</protein>
<dbReference type="InterPro" id="IPR041698">
    <property type="entry name" value="Methyltransf_25"/>
</dbReference>
<dbReference type="InterPro" id="IPR029063">
    <property type="entry name" value="SAM-dependent_MTases_sf"/>
</dbReference>
<name>A0A6J4V077_9DEIN</name>
<evidence type="ECO:0000259" key="1">
    <source>
        <dbReference type="Pfam" id="PF13649"/>
    </source>
</evidence>
<evidence type="ECO:0000313" key="2">
    <source>
        <dbReference type="EMBL" id="CAA9563290.1"/>
    </source>
</evidence>
<reference evidence="2" key="1">
    <citation type="submission" date="2020-02" db="EMBL/GenBank/DDBJ databases">
        <authorList>
            <person name="Meier V. D."/>
        </authorList>
    </citation>
    <scope>NUCLEOTIDE SEQUENCE</scope>
    <source>
        <strain evidence="2">AVDCRST_MAG86</strain>
    </source>
</reference>
<feature type="domain" description="Methyltransferase" evidence="1">
    <location>
        <begin position="14"/>
        <end position="100"/>
    </location>
</feature>
<gene>
    <name evidence="2" type="ORF">AVDCRST_MAG86-955</name>
</gene>
<organism evidence="2">
    <name type="scientific">uncultured Truepera sp</name>
    <dbReference type="NCBI Taxonomy" id="543023"/>
    <lineage>
        <taxon>Bacteria</taxon>
        <taxon>Thermotogati</taxon>
        <taxon>Deinococcota</taxon>
        <taxon>Deinococci</taxon>
        <taxon>Trueperales</taxon>
        <taxon>Trueperaceae</taxon>
        <taxon>Truepera</taxon>
        <taxon>environmental samples</taxon>
    </lineage>
</organism>